<gene>
    <name evidence="12" type="primary">tolR</name>
    <name evidence="12" type="ORF">CINF_0272</name>
</gene>
<dbReference type="PANTHER" id="PTHR30558">
    <property type="entry name" value="EXBD MEMBRANE COMPONENT OF PMF-DRIVEN MACROMOLECULE IMPORT SYSTEM"/>
    <property type="match status" value="1"/>
</dbReference>
<dbReference type="PANTHER" id="PTHR30558:SF12">
    <property type="entry name" value="BIOPOLYMER TRANSPORT PROTEIN EXBD"/>
    <property type="match status" value="1"/>
</dbReference>
<feature type="transmembrane region" description="Helical" evidence="11">
    <location>
        <begin position="12"/>
        <end position="35"/>
    </location>
</feature>
<dbReference type="GO" id="GO:0022857">
    <property type="term" value="F:transmembrane transporter activity"/>
    <property type="evidence" value="ECO:0007669"/>
    <property type="project" value="InterPro"/>
</dbReference>
<evidence type="ECO:0000256" key="5">
    <source>
        <dbReference type="ARBA" id="ARBA00022519"/>
    </source>
</evidence>
<name>A0A7H9CGQ2_9BACT</name>
<keyword evidence="3 10" id="KW-0813">Transport</keyword>
<sequence>MINYDEKPELNITPLVDIMLVLLAILMVAMPALIYEEKISVPQGTQSKNKQDSPKALTIRVDKQKRVYINNENFALNENLLADKLVQLNSIYAVDSPVFIKADEALNYGDVMSVLRSVKNANYTNVALETK</sequence>
<comment type="similarity">
    <text evidence="2 10">Belongs to the ExbD/TolR family.</text>
</comment>
<keyword evidence="9 11" id="KW-0472">Membrane</keyword>
<keyword evidence="5" id="KW-0997">Cell inner membrane</keyword>
<keyword evidence="8 11" id="KW-1133">Transmembrane helix</keyword>
<evidence type="ECO:0000256" key="8">
    <source>
        <dbReference type="ARBA" id="ARBA00022989"/>
    </source>
</evidence>
<dbReference type="EMBL" id="CP049075">
    <property type="protein sequence ID" value="QLI04821.1"/>
    <property type="molecule type" value="Genomic_DNA"/>
</dbReference>
<comment type="subcellular location">
    <subcellularLocation>
        <location evidence="1">Cell inner membrane</location>
        <topology evidence="1">Single-pass type II membrane protein</topology>
    </subcellularLocation>
    <subcellularLocation>
        <location evidence="10">Cell membrane</location>
        <topology evidence="10">Single-pass type II membrane protein</topology>
    </subcellularLocation>
</comment>
<evidence type="ECO:0000256" key="9">
    <source>
        <dbReference type="ARBA" id="ARBA00023136"/>
    </source>
</evidence>
<dbReference type="InterPro" id="IPR003400">
    <property type="entry name" value="ExbD"/>
</dbReference>
<keyword evidence="7 10" id="KW-0653">Protein transport</keyword>
<protein>
    <submittedName>
        <fullName evidence="12">Tol-Pal system subunit TolR</fullName>
    </submittedName>
</protein>
<evidence type="ECO:0000256" key="3">
    <source>
        <dbReference type="ARBA" id="ARBA00022448"/>
    </source>
</evidence>
<evidence type="ECO:0000256" key="11">
    <source>
        <dbReference type="SAM" id="Phobius"/>
    </source>
</evidence>
<dbReference type="Gene3D" id="3.30.420.270">
    <property type="match status" value="1"/>
</dbReference>
<dbReference type="KEGG" id="cinf:CINF_0272"/>
<dbReference type="AlphaFoldDB" id="A0A7H9CGQ2"/>
<evidence type="ECO:0000256" key="1">
    <source>
        <dbReference type="ARBA" id="ARBA00004249"/>
    </source>
</evidence>
<evidence type="ECO:0000256" key="6">
    <source>
        <dbReference type="ARBA" id="ARBA00022692"/>
    </source>
</evidence>
<evidence type="ECO:0000256" key="4">
    <source>
        <dbReference type="ARBA" id="ARBA00022475"/>
    </source>
</evidence>
<evidence type="ECO:0000256" key="10">
    <source>
        <dbReference type="RuleBase" id="RU003879"/>
    </source>
</evidence>
<evidence type="ECO:0000256" key="7">
    <source>
        <dbReference type="ARBA" id="ARBA00022927"/>
    </source>
</evidence>
<accession>A0A7H9CGQ2</accession>
<keyword evidence="6 10" id="KW-0812">Transmembrane</keyword>
<dbReference type="Pfam" id="PF02472">
    <property type="entry name" value="ExbD"/>
    <property type="match status" value="1"/>
</dbReference>
<reference evidence="12 13" key="1">
    <citation type="submission" date="2020-02" db="EMBL/GenBank/DDBJ databases">
        <title>Complete genome sequence of the novel Campylobacter species Candidatus Campylobacter infans.</title>
        <authorList>
            <person name="Duim B."/>
            <person name="Zomer A."/>
            <person name="van der Graaf L."/>
            <person name="Wagenaar J."/>
        </authorList>
    </citation>
    <scope>NUCLEOTIDE SEQUENCE [LARGE SCALE GENOMIC DNA]</scope>
    <source>
        <strain evidence="12 13">19S00001</strain>
    </source>
</reference>
<evidence type="ECO:0000313" key="13">
    <source>
        <dbReference type="Proteomes" id="UP000509414"/>
    </source>
</evidence>
<keyword evidence="4" id="KW-1003">Cell membrane</keyword>
<organism evidence="12 13">
    <name type="scientific">Candidatus Campylobacter infans</name>
    <dbReference type="NCBI Taxonomy" id="2561898"/>
    <lineage>
        <taxon>Bacteria</taxon>
        <taxon>Pseudomonadati</taxon>
        <taxon>Campylobacterota</taxon>
        <taxon>Epsilonproteobacteria</taxon>
        <taxon>Campylobacterales</taxon>
        <taxon>Campylobacteraceae</taxon>
        <taxon>Campylobacter</taxon>
    </lineage>
</organism>
<keyword evidence="13" id="KW-1185">Reference proteome</keyword>
<proteinExistence type="inferred from homology"/>
<dbReference type="GO" id="GO:0015031">
    <property type="term" value="P:protein transport"/>
    <property type="evidence" value="ECO:0007669"/>
    <property type="project" value="UniProtKB-KW"/>
</dbReference>
<evidence type="ECO:0000256" key="2">
    <source>
        <dbReference type="ARBA" id="ARBA00005811"/>
    </source>
</evidence>
<dbReference type="RefSeq" id="WP_179975469.1">
    <property type="nucleotide sequence ID" value="NZ_CP049075.1"/>
</dbReference>
<dbReference type="GO" id="GO:0005886">
    <property type="term" value="C:plasma membrane"/>
    <property type="evidence" value="ECO:0007669"/>
    <property type="project" value="UniProtKB-SubCell"/>
</dbReference>
<evidence type="ECO:0000313" key="12">
    <source>
        <dbReference type="EMBL" id="QLI04821.1"/>
    </source>
</evidence>
<dbReference type="Proteomes" id="UP000509414">
    <property type="component" value="Chromosome"/>
</dbReference>